<dbReference type="SUPFAM" id="SSF50729">
    <property type="entry name" value="PH domain-like"/>
    <property type="match status" value="1"/>
</dbReference>
<dbReference type="SUPFAM" id="SSF51045">
    <property type="entry name" value="WW domain"/>
    <property type="match status" value="1"/>
</dbReference>
<feature type="region of interest" description="Disordered" evidence="2">
    <location>
        <begin position="1120"/>
        <end position="1176"/>
    </location>
</feature>
<dbReference type="Gene3D" id="2.30.29.30">
    <property type="entry name" value="Pleckstrin-homology domain (PH domain)/Phosphotyrosine-binding domain (PTB)"/>
    <property type="match status" value="1"/>
</dbReference>
<dbReference type="InterPro" id="IPR001849">
    <property type="entry name" value="PH_domain"/>
</dbReference>
<reference evidence="7" key="1">
    <citation type="submission" date="2020-01" db="EMBL/GenBank/DDBJ databases">
        <title>Draft genome sequence of the Termite Coptotermes fromosanus.</title>
        <authorList>
            <person name="Itakura S."/>
            <person name="Yosikawa Y."/>
            <person name="Umezawa K."/>
        </authorList>
    </citation>
    <scope>NUCLEOTIDE SEQUENCE [LARGE SCALE GENOMIC DNA]</scope>
</reference>
<dbReference type="InParanoid" id="A0A6L2Q9B2"/>
<evidence type="ECO:0000259" key="3">
    <source>
        <dbReference type="PROSITE" id="PS50003"/>
    </source>
</evidence>
<feature type="non-terminal residue" evidence="6">
    <location>
        <position position="1"/>
    </location>
</feature>
<feature type="domain" description="WW" evidence="4">
    <location>
        <begin position="870"/>
        <end position="903"/>
    </location>
</feature>
<sequence length="1401" mass="156432">NGRIVDRNITTGCLRHVVYLLRDKNWQYNNAKLAAQVGAKQRRVQGTPARTPLEPVPIDVALWLFELRHYSDSNEVLCNSKVGSDCESECDSSCDLDPEELSKLCLQESDEDRKEKCPFEVQEYPNATASSSFSEHIPGLLVKKEECLNVHSKVGEDQNCHSDVQEYFESSEPREAVPELLNQKKEVPAENQGGDEETLTCCCQCLDNCTAEEDIPGLLLWKKDICVENHEKSEEAINCHYTCHKQCTVKQDIPGLQKRGGGSIQADKCVCDSASSSLTVDNCLVQETGIVNRAEGSTQRENQKVNEYQVGDESPSSNQALKCHSILWEANPLYCGVEVEGSERGFRKLCHSRSEHTGNSVHVGSGEESELRSCEVDESLFTSVIEEPGVGSVLRTGCLLCEEGKFSGKCPLKVCSKCGSLGEKPCVQIFQCGADLNIDTHIIGSDDNGAPYHITDLQKAKISGRSSGETCQSDHTLMLNTHDQLITGISNSDSDSDKAVGYYPTSEYFGDGGEVTASGGEKCNKVLHDVELLMQSLVVVTGDISGDKAIEPDVDFLKLCHEAQNLAEETIQQYSFPVPITSKMKKARSITLSSDLSDDVFINFSSSEEHGVMHPLPQEVRRHHSWDINSIFDDGCKPPVPPARLKKNKEKSKAIHISEQKVTDETTCYGGVPKCESMSQSKLLVRDADDEENLLECQELLIMKRVTESTKEKRNAKVTYHNENRNLCDQGYEGYHRVSDCYATDVTIVVSHCSDSSVSDKGSESFGSDDIVLRKPDSGCDEYPNIVLTQTRPISSAEFPPSEQPEHRVSCAYDDRLQTEGVSFETSCAESGTLLQNRKGSTSSDITAWKQELQHSGLCYLDDEWDADCMLQPDKWFSSNDSEGRVYFFEENSNESSWTLPDLSNSGCDNHAHSRNPKPIELRKEVKEAEKNERCLDADVQLRSGQLDCQPDGRAQHRMTKAHSMVVANSRKKQTSSKSSSIPRNWPQLWDGDMCVLKEGTLNRTKITENGKKLRKNWAPAHVVLTELFLLFFKDAKTFEAMKTSPGDSPSGAAQPEFSIDLNGALLEHGEKASSRRNVFLLTTVLGLQVLLQCDSAQQEEEWFKAIHKAIKDLPSGCAASPKNKAADQNPQPFSSNSPEETKKSSYIGRSRSVKSVKLTSKDGSQEDLTASSEENQTKIRNRLKKFFHRRPSKDVLVKKGIYKDEPVFGCHLGDVCKGESPKVPAFVQRCVAAIECKEENMKTDGLYRASGNLSQVQKIRLQVDQNNLEVLDQEEDVHVLTGALKLFFRELKKPLIPFEHFSKALQASTNRNKKEKLQHFRDIVKALPVPNRDTLEFLLRHLLRVTSYQEFNRMHIPNLAIVFGPTLMWPEAESANMALDLMQQNLVIECFLQEFDSIFH</sequence>
<dbReference type="PANTHER" id="PTHR23176">
    <property type="entry name" value="RHO/RAC/CDC GTPASE-ACTIVATING PROTEIN"/>
    <property type="match status" value="1"/>
</dbReference>
<dbReference type="PROSITE" id="PS50020">
    <property type="entry name" value="WW_DOMAIN_2"/>
    <property type="match status" value="1"/>
</dbReference>
<evidence type="ECO:0000313" key="6">
    <source>
        <dbReference type="EMBL" id="GFG40590.1"/>
    </source>
</evidence>
<feature type="domain" description="PH" evidence="3">
    <location>
        <begin position="995"/>
        <end position="1112"/>
    </location>
</feature>
<dbReference type="GO" id="GO:0007165">
    <property type="term" value="P:signal transduction"/>
    <property type="evidence" value="ECO:0007669"/>
    <property type="project" value="InterPro"/>
</dbReference>
<evidence type="ECO:0000259" key="4">
    <source>
        <dbReference type="PROSITE" id="PS50020"/>
    </source>
</evidence>
<name>A0A6L2Q9B2_COPFO</name>
<dbReference type="PANTHER" id="PTHR23176:SF129">
    <property type="entry name" value="RHO GTPASE ACTIVATING PROTEIN AT 16F, ISOFORM E-RELATED"/>
    <property type="match status" value="1"/>
</dbReference>
<evidence type="ECO:0008006" key="8">
    <source>
        <dbReference type="Google" id="ProtNLM"/>
    </source>
</evidence>
<dbReference type="SUPFAM" id="SSF48350">
    <property type="entry name" value="GTPase activation domain, GAP"/>
    <property type="match status" value="1"/>
</dbReference>
<feature type="domain" description="Rho-GAP" evidence="5">
    <location>
        <begin position="1211"/>
        <end position="1400"/>
    </location>
</feature>
<keyword evidence="7" id="KW-1185">Reference proteome</keyword>
<dbReference type="Gene3D" id="1.10.555.10">
    <property type="entry name" value="Rho GTPase activation protein"/>
    <property type="match status" value="1"/>
</dbReference>
<dbReference type="OrthoDB" id="79452at2759"/>
<dbReference type="Proteomes" id="UP000502823">
    <property type="component" value="Unassembled WGS sequence"/>
</dbReference>
<evidence type="ECO:0000256" key="1">
    <source>
        <dbReference type="ARBA" id="ARBA00022468"/>
    </source>
</evidence>
<dbReference type="InterPro" id="IPR000198">
    <property type="entry name" value="RhoGAP_dom"/>
</dbReference>
<dbReference type="Pfam" id="PF00620">
    <property type="entry name" value="RhoGAP"/>
    <property type="match status" value="1"/>
</dbReference>
<comment type="caution">
    <text evidence="6">The sequence shown here is derived from an EMBL/GenBank/DDBJ whole genome shotgun (WGS) entry which is preliminary data.</text>
</comment>
<dbReference type="InterPro" id="IPR011993">
    <property type="entry name" value="PH-like_dom_sf"/>
</dbReference>
<feature type="compositionally biased region" description="Polar residues" evidence="2">
    <location>
        <begin position="1166"/>
        <end position="1175"/>
    </location>
</feature>
<evidence type="ECO:0000313" key="7">
    <source>
        <dbReference type="Proteomes" id="UP000502823"/>
    </source>
</evidence>
<dbReference type="InterPro" id="IPR001202">
    <property type="entry name" value="WW_dom"/>
</dbReference>
<dbReference type="InterPro" id="IPR008936">
    <property type="entry name" value="Rho_GTPase_activation_prot"/>
</dbReference>
<feature type="compositionally biased region" description="Polar residues" evidence="2">
    <location>
        <begin position="1127"/>
        <end position="1139"/>
    </location>
</feature>
<dbReference type="CDD" id="cd13233">
    <property type="entry name" value="PH_ARHGAP9-like"/>
    <property type="match status" value="1"/>
</dbReference>
<dbReference type="SMART" id="SM00324">
    <property type="entry name" value="RhoGAP"/>
    <property type="match status" value="1"/>
</dbReference>
<dbReference type="GO" id="GO:0005096">
    <property type="term" value="F:GTPase activator activity"/>
    <property type="evidence" value="ECO:0007669"/>
    <property type="project" value="UniProtKB-KW"/>
</dbReference>
<keyword evidence="1" id="KW-0343">GTPase activation</keyword>
<evidence type="ECO:0000256" key="2">
    <source>
        <dbReference type="SAM" id="MobiDB-lite"/>
    </source>
</evidence>
<dbReference type="Pfam" id="PF00169">
    <property type="entry name" value="PH"/>
    <property type="match status" value="1"/>
</dbReference>
<evidence type="ECO:0000259" key="5">
    <source>
        <dbReference type="PROSITE" id="PS50238"/>
    </source>
</evidence>
<gene>
    <name evidence="6" type="ORF">Cfor_06627</name>
</gene>
<dbReference type="GO" id="GO:0005737">
    <property type="term" value="C:cytoplasm"/>
    <property type="evidence" value="ECO:0007669"/>
    <property type="project" value="TreeGrafter"/>
</dbReference>
<dbReference type="CDD" id="cd00201">
    <property type="entry name" value="WW"/>
    <property type="match status" value="1"/>
</dbReference>
<dbReference type="PROSITE" id="PS01159">
    <property type="entry name" value="WW_DOMAIN_1"/>
    <property type="match status" value="1"/>
</dbReference>
<accession>A0A6L2Q9B2</accession>
<dbReference type="FunFam" id="1.10.555.10:FF:000071">
    <property type="entry name" value="Rho GTPase activating protein 27"/>
    <property type="match status" value="1"/>
</dbReference>
<dbReference type="InterPro" id="IPR036020">
    <property type="entry name" value="WW_dom_sf"/>
</dbReference>
<dbReference type="PROSITE" id="PS50003">
    <property type="entry name" value="PH_DOMAIN"/>
    <property type="match status" value="1"/>
</dbReference>
<proteinExistence type="predicted"/>
<dbReference type="InterPro" id="IPR050729">
    <property type="entry name" value="Rho-GAP"/>
</dbReference>
<dbReference type="PROSITE" id="PS50238">
    <property type="entry name" value="RHOGAP"/>
    <property type="match status" value="1"/>
</dbReference>
<organism evidence="6 7">
    <name type="scientific">Coptotermes formosanus</name>
    <name type="common">Formosan subterranean termite</name>
    <dbReference type="NCBI Taxonomy" id="36987"/>
    <lineage>
        <taxon>Eukaryota</taxon>
        <taxon>Metazoa</taxon>
        <taxon>Ecdysozoa</taxon>
        <taxon>Arthropoda</taxon>
        <taxon>Hexapoda</taxon>
        <taxon>Insecta</taxon>
        <taxon>Pterygota</taxon>
        <taxon>Neoptera</taxon>
        <taxon>Polyneoptera</taxon>
        <taxon>Dictyoptera</taxon>
        <taxon>Blattodea</taxon>
        <taxon>Blattoidea</taxon>
        <taxon>Termitoidae</taxon>
        <taxon>Rhinotermitidae</taxon>
        <taxon>Coptotermes</taxon>
    </lineage>
</organism>
<protein>
    <recommendedName>
        <fullName evidence="8">Rho-GAP domain-containing protein</fullName>
    </recommendedName>
</protein>
<dbReference type="SMART" id="SM00233">
    <property type="entry name" value="PH"/>
    <property type="match status" value="1"/>
</dbReference>
<dbReference type="EMBL" id="BLKM01002316">
    <property type="protein sequence ID" value="GFG40590.1"/>
    <property type="molecule type" value="Genomic_DNA"/>
</dbReference>